<dbReference type="GO" id="GO:0005524">
    <property type="term" value="F:ATP binding"/>
    <property type="evidence" value="ECO:0007669"/>
    <property type="project" value="InterPro"/>
</dbReference>
<dbReference type="InterPro" id="IPR046959">
    <property type="entry name" value="PRK1-6/SRF4-like"/>
</dbReference>
<keyword evidence="13" id="KW-1185">Reference proteome</keyword>
<dbReference type="Gene3D" id="1.10.510.10">
    <property type="entry name" value="Transferase(Phosphotransferase) domain 1"/>
    <property type="match status" value="1"/>
</dbReference>
<keyword evidence="6" id="KW-1133">Transmembrane helix</keyword>
<dbReference type="Proteomes" id="UP000243459">
    <property type="component" value="Chromosome 4"/>
</dbReference>
<feature type="domain" description="Protein kinase" evidence="10">
    <location>
        <begin position="140"/>
        <end position="424"/>
    </location>
</feature>
<dbReference type="SUPFAM" id="SSF81383">
    <property type="entry name" value="F-box domain"/>
    <property type="match status" value="1"/>
</dbReference>
<keyword evidence="8" id="KW-0675">Receptor</keyword>
<feature type="region of interest" description="Disordered" evidence="9">
    <location>
        <begin position="427"/>
        <end position="462"/>
    </location>
</feature>
<dbReference type="EMBL" id="CM007384">
    <property type="protein sequence ID" value="ONK71240.1"/>
    <property type="molecule type" value="Genomic_DNA"/>
</dbReference>
<dbReference type="Pfam" id="PF00646">
    <property type="entry name" value="F-box"/>
    <property type="match status" value="1"/>
</dbReference>
<dbReference type="GO" id="GO:0004672">
    <property type="term" value="F:protein kinase activity"/>
    <property type="evidence" value="ECO:0007669"/>
    <property type="project" value="InterPro"/>
</dbReference>
<dbReference type="SUPFAM" id="SSF56112">
    <property type="entry name" value="Protein kinase-like (PK-like)"/>
    <property type="match status" value="1"/>
</dbReference>
<name>A0A5P1F455_ASPOF</name>
<gene>
    <name evidence="12" type="ORF">A4U43_C04F6370</name>
</gene>
<evidence type="ECO:0008006" key="14">
    <source>
        <dbReference type="Google" id="ProtNLM"/>
    </source>
</evidence>
<dbReference type="CDD" id="cd22157">
    <property type="entry name" value="F-box_AtFBW1-like"/>
    <property type="match status" value="1"/>
</dbReference>
<dbReference type="FunFam" id="1.10.510.10:FF:000480">
    <property type="entry name" value="Pollen receptor-like kinase 1"/>
    <property type="match status" value="1"/>
</dbReference>
<organism evidence="12 13">
    <name type="scientific">Asparagus officinalis</name>
    <name type="common">Garden asparagus</name>
    <dbReference type="NCBI Taxonomy" id="4686"/>
    <lineage>
        <taxon>Eukaryota</taxon>
        <taxon>Viridiplantae</taxon>
        <taxon>Streptophyta</taxon>
        <taxon>Embryophyta</taxon>
        <taxon>Tracheophyta</taxon>
        <taxon>Spermatophyta</taxon>
        <taxon>Magnoliopsida</taxon>
        <taxon>Liliopsida</taxon>
        <taxon>Asparagales</taxon>
        <taxon>Asparagaceae</taxon>
        <taxon>Asparagoideae</taxon>
        <taxon>Asparagus</taxon>
    </lineage>
</organism>
<dbReference type="InterPro" id="IPR011009">
    <property type="entry name" value="Kinase-like_dom_sf"/>
</dbReference>
<evidence type="ECO:0000256" key="8">
    <source>
        <dbReference type="ARBA" id="ARBA00023170"/>
    </source>
</evidence>
<evidence type="ECO:0000256" key="5">
    <source>
        <dbReference type="ARBA" id="ARBA00022737"/>
    </source>
</evidence>
<dbReference type="SMART" id="SM00256">
    <property type="entry name" value="FBOX"/>
    <property type="match status" value="1"/>
</dbReference>
<sequence>MGNKKGFNPSQEDNGQRRIAGNYKNRFQVLENLEDMENNKNINPSQEEDDPNKKQRITGNNGNNLQALENLADMENKKSITLFFEILQALENLADMENKKSITPSQVEEDGSKKKKNNIQTETKTETCCSWLLLPLDIMANILSRLPVNSVAKFLCACKQWFSLTHDALFLRSLHARSASYIIIDKHIFNGKVELYDFSMGDARNPTKISYRLNLGSNYYLLSNFVDGLTCLHYGNGGNRTAENPALDWPNRLKIIRGIARGLNYLYEEFSTLAAPHGHLKSSNVLLDDSYEPLLSDYALLPVTTNSFASQVLIAYKSPEYKQHGRISNKSDVWSLGVLILEILTGKYPGNYSRQARGGSDLANWVNSVVREEWTGEVFDGEMRRSRNGEGEMLKLLQIGLGCCEADVNKRWELRYALEKIEELKERDAEEDYSSVVSEGEGYSSRGGMTEDEFSFSTVNNA</sequence>
<proteinExistence type="predicted"/>
<evidence type="ECO:0000259" key="11">
    <source>
        <dbReference type="PROSITE" id="PS50181"/>
    </source>
</evidence>
<dbReference type="AlphaFoldDB" id="A0A5P1F455"/>
<accession>A0A5P1F455</accession>
<keyword evidence="7" id="KW-0472">Membrane</keyword>
<evidence type="ECO:0000259" key="10">
    <source>
        <dbReference type="PROSITE" id="PS50011"/>
    </source>
</evidence>
<dbReference type="PROSITE" id="PS50181">
    <property type="entry name" value="FBOX"/>
    <property type="match status" value="1"/>
</dbReference>
<dbReference type="InterPro" id="IPR001245">
    <property type="entry name" value="Ser-Thr/Tyr_kinase_cat_dom"/>
</dbReference>
<protein>
    <recommendedName>
        <fullName evidence="14">Protein kinase domain-containing protein</fullName>
    </recommendedName>
</protein>
<evidence type="ECO:0000256" key="9">
    <source>
        <dbReference type="SAM" id="MobiDB-lite"/>
    </source>
</evidence>
<dbReference type="InterPro" id="IPR036047">
    <property type="entry name" value="F-box-like_dom_sf"/>
</dbReference>
<keyword evidence="2" id="KW-0597">Phosphoprotein</keyword>
<dbReference type="PROSITE" id="PS50011">
    <property type="entry name" value="PROTEIN_KINASE_DOM"/>
    <property type="match status" value="1"/>
</dbReference>
<keyword evidence="3" id="KW-0812">Transmembrane</keyword>
<evidence type="ECO:0000256" key="4">
    <source>
        <dbReference type="ARBA" id="ARBA00022729"/>
    </source>
</evidence>
<comment type="subcellular location">
    <subcellularLocation>
        <location evidence="1">Membrane</location>
        <topology evidence="1">Single-pass membrane protein</topology>
    </subcellularLocation>
</comment>
<feature type="compositionally biased region" description="Low complexity" evidence="9">
    <location>
        <begin position="434"/>
        <end position="444"/>
    </location>
</feature>
<keyword evidence="5" id="KW-0677">Repeat</keyword>
<evidence type="ECO:0000313" key="12">
    <source>
        <dbReference type="EMBL" id="ONK71240.1"/>
    </source>
</evidence>
<dbReference type="InterPro" id="IPR000719">
    <property type="entry name" value="Prot_kinase_dom"/>
</dbReference>
<dbReference type="InterPro" id="IPR001810">
    <property type="entry name" value="F-box_dom"/>
</dbReference>
<evidence type="ECO:0000256" key="6">
    <source>
        <dbReference type="ARBA" id="ARBA00022989"/>
    </source>
</evidence>
<dbReference type="GO" id="GO:0016020">
    <property type="term" value="C:membrane"/>
    <property type="evidence" value="ECO:0007669"/>
    <property type="project" value="UniProtKB-SubCell"/>
</dbReference>
<dbReference type="PANTHER" id="PTHR48007">
    <property type="entry name" value="LEUCINE-RICH REPEAT RECEPTOR-LIKE PROTEIN KINASE PXC1"/>
    <property type="match status" value="1"/>
</dbReference>
<evidence type="ECO:0000256" key="2">
    <source>
        <dbReference type="ARBA" id="ARBA00022553"/>
    </source>
</evidence>
<evidence type="ECO:0000256" key="7">
    <source>
        <dbReference type="ARBA" id="ARBA00023136"/>
    </source>
</evidence>
<dbReference type="PANTHER" id="PTHR48007:SF64">
    <property type="entry name" value="POLLEN RECEPTOR-LIKE KINASE 1"/>
    <property type="match status" value="1"/>
</dbReference>
<dbReference type="Gramene" id="ONK71240">
    <property type="protein sequence ID" value="ONK71240"/>
    <property type="gene ID" value="A4U43_C04F6370"/>
</dbReference>
<feature type="region of interest" description="Disordered" evidence="9">
    <location>
        <begin position="1"/>
        <end position="62"/>
    </location>
</feature>
<evidence type="ECO:0000313" key="13">
    <source>
        <dbReference type="Proteomes" id="UP000243459"/>
    </source>
</evidence>
<dbReference type="Gene3D" id="1.20.1280.50">
    <property type="match status" value="1"/>
</dbReference>
<dbReference type="Pfam" id="PF07714">
    <property type="entry name" value="PK_Tyr_Ser-Thr"/>
    <property type="match status" value="1"/>
</dbReference>
<reference evidence="13" key="1">
    <citation type="journal article" date="2017" name="Nat. Commun.">
        <title>The asparagus genome sheds light on the origin and evolution of a young Y chromosome.</title>
        <authorList>
            <person name="Harkess A."/>
            <person name="Zhou J."/>
            <person name="Xu C."/>
            <person name="Bowers J.E."/>
            <person name="Van der Hulst R."/>
            <person name="Ayyampalayam S."/>
            <person name="Mercati F."/>
            <person name="Riccardi P."/>
            <person name="McKain M.R."/>
            <person name="Kakrana A."/>
            <person name="Tang H."/>
            <person name="Ray J."/>
            <person name="Groenendijk J."/>
            <person name="Arikit S."/>
            <person name="Mathioni S.M."/>
            <person name="Nakano M."/>
            <person name="Shan H."/>
            <person name="Telgmann-Rauber A."/>
            <person name="Kanno A."/>
            <person name="Yue Z."/>
            <person name="Chen H."/>
            <person name="Li W."/>
            <person name="Chen Y."/>
            <person name="Xu X."/>
            <person name="Zhang Y."/>
            <person name="Luo S."/>
            <person name="Chen H."/>
            <person name="Gao J."/>
            <person name="Mao Z."/>
            <person name="Pires J.C."/>
            <person name="Luo M."/>
            <person name="Kudrna D."/>
            <person name="Wing R.A."/>
            <person name="Meyers B.C."/>
            <person name="Yi K."/>
            <person name="Kong H."/>
            <person name="Lavrijsen P."/>
            <person name="Sunseri F."/>
            <person name="Falavigna A."/>
            <person name="Ye Y."/>
            <person name="Leebens-Mack J.H."/>
            <person name="Chen G."/>
        </authorList>
    </citation>
    <scope>NUCLEOTIDE SEQUENCE [LARGE SCALE GENOMIC DNA]</scope>
    <source>
        <strain evidence="13">cv. DH0086</strain>
    </source>
</reference>
<evidence type="ECO:0000256" key="3">
    <source>
        <dbReference type="ARBA" id="ARBA00022692"/>
    </source>
</evidence>
<evidence type="ECO:0000256" key="1">
    <source>
        <dbReference type="ARBA" id="ARBA00004167"/>
    </source>
</evidence>
<feature type="domain" description="F-box" evidence="11">
    <location>
        <begin position="128"/>
        <end position="174"/>
    </location>
</feature>
<keyword evidence="4" id="KW-0732">Signal</keyword>